<keyword evidence="3" id="KW-1185">Reference proteome</keyword>
<dbReference type="GO" id="GO:0005524">
    <property type="term" value="F:ATP binding"/>
    <property type="evidence" value="ECO:0007669"/>
    <property type="project" value="UniProtKB-KW"/>
</dbReference>
<reference evidence="2" key="2">
    <citation type="submission" date="2020-05" db="UniProtKB">
        <authorList>
            <consortium name="EnsemblMetazoa"/>
        </authorList>
    </citation>
    <scope>IDENTIFICATION</scope>
</reference>
<proteinExistence type="predicted"/>
<dbReference type="EMBL" id="ATLV01016346">
    <property type="status" value="NOT_ANNOTATED_CDS"/>
    <property type="molecule type" value="Genomic_DNA"/>
</dbReference>
<evidence type="ECO:0000313" key="3">
    <source>
        <dbReference type="Proteomes" id="UP000030765"/>
    </source>
</evidence>
<dbReference type="VEuPathDB" id="VectorBase:ASIC008852"/>
<accession>A0A084VTD2</accession>
<protein>
    <submittedName>
        <fullName evidence="1 2">ABC transporter, ATP-binding protein</fullName>
    </submittedName>
</protein>
<sequence>MLVKGLVKYATLTVWKMGEALKQKSVDQEFREGAKKGKQPESAEWGWKLFIAPEEVFLLAGGNWEEHLSVVVVVGAASRPTEARSTVKTCLSAISARTINPRSYLFLLSFVPKEPCGKQRQTFGMSKLANARLRKRQEVTFRGALPLRIEFPQIVAEKYFDVAICN</sequence>
<keyword evidence="1" id="KW-0067">ATP-binding</keyword>
<dbReference type="EMBL" id="KE525079">
    <property type="protein sequence ID" value="KFB41226.1"/>
    <property type="molecule type" value="Genomic_DNA"/>
</dbReference>
<reference evidence="1 3" key="1">
    <citation type="journal article" date="2014" name="BMC Genomics">
        <title>Genome sequence of Anopheles sinensis provides insight into genetics basis of mosquito competence for malaria parasites.</title>
        <authorList>
            <person name="Zhou D."/>
            <person name="Zhang D."/>
            <person name="Ding G."/>
            <person name="Shi L."/>
            <person name="Hou Q."/>
            <person name="Ye Y."/>
            <person name="Xu Y."/>
            <person name="Zhou H."/>
            <person name="Xiong C."/>
            <person name="Li S."/>
            <person name="Yu J."/>
            <person name="Hong S."/>
            <person name="Yu X."/>
            <person name="Zou P."/>
            <person name="Chen C."/>
            <person name="Chang X."/>
            <person name="Wang W."/>
            <person name="Lv Y."/>
            <person name="Sun Y."/>
            <person name="Ma L."/>
            <person name="Shen B."/>
            <person name="Zhu C."/>
        </authorList>
    </citation>
    <scope>NUCLEOTIDE SEQUENCE [LARGE SCALE GENOMIC DNA]</scope>
</reference>
<dbReference type="Proteomes" id="UP000030765">
    <property type="component" value="Unassembled WGS sequence"/>
</dbReference>
<evidence type="ECO:0000313" key="2">
    <source>
        <dbReference type="EnsemblMetazoa" id="ASIC008852-PA"/>
    </source>
</evidence>
<dbReference type="EnsemblMetazoa" id="ASIC008852-RA">
    <property type="protein sequence ID" value="ASIC008852-PA"/>
    <property type="gene ID" value="ASIC008852"/>
</dbReference>
<organism evidence="1">
    <name type="scientific">Anopheles sinensis</name>
    <name type="common">Mosquito</name>
    <dbReference type="NCBI Taxonomy" id="74873"/>
    <lineage>
        <taxon>Eukaryota</taxon>
        <taxon>Metazoa</taxon>
        <taxon>Ecdysozoa</taxon>
        <taxon>Arthropoda</taxon>
        <taxon>Hexapoda</taxon>
        <taxon>Insecta</taxon>
        <taxon>Pterygota</taxon>
        <taxon>Neoptera</taxon>
        <taxon>Endopterygota</taxon>
        <taxon>Diptera</taxon>
        <taxon>Nematocera</taxon>
        <taxon>Culicoidea</taxon>
        <taxon>Culicidae</taxon>
        <taxon>Anophelinae</taxon>
        <taxon>Anopheles</taxon>
    </lineage>
</organism>
<dbReference type="AlphaFoldDB" id="A0A084VTD2"/>
<name>A0A084VTD2_ANOSI</name>
<evidence type="ECO:0000313" key="1">
    <source>
        <dbReference type="EMBL" id="KFB41226.1"/>
    </source>
</evidence>
<gene>
    <name evidence="1" type="ORF">ZHAS_00008852</name>
</gene>
<keyword evidence="1" id="KW-0547">Nucleotide-binding</keyword>